<proteinExistence type="predicted"/>
<dbReference type="Proteomes" id="UP000275078">
    <property type="component" value="Unassembled WGS sequence"/>
</dbReference>
<accession>A0A3N4HS36</accession>
<reference evidence="1 2" key="1">
    <citation type="journal article" date="2018" name="Nat. Ecol. Evol.">
        <title>Pezizomycetes genomes reveal the molecular basis of ectomycorrhizal truffle lifestyle.</title>
        <authorList>
            <person name="Murat C."/>
            <person name="Payen T."/>
            <person name="Noel B."/>
            <person name="Kuo A."/>
            <person name="Morin E."/>
            <person name="Chen J."/>
            <person name="Kohler A."/>
            <person name="Krizsan K."/>
            <person name="Balestrini R."/>
            <person name="Da Silva C."/>
            <person name="Montanini B."/>
            <person name="Hainaut M."/>
            <person name="Levati E."/>
            <person name="Barry K.W."/>
            <person name="Belfiori B."/>
            <person name="Cichocki N."/>
            <person name="Clum A."/>
            <person name="Dockter R.B."/>
            <person name="Fauchery L."/>
            <person name="Guy J."/>
            <person name="Iotti M."/>
            <person name="Le Tacon F."/>
            <person name="Lindquist E.A."/>
            <person name="Lipzen A."/>
            <person name="Malagnac F."/>
            <person name="Mello A."/>
            <person name="Molinier V."/>
            <person name="Miyauchi S."/>
            <person name="Poulain J."/>
            <person name="Riccioni C."/>
            <person name="Rubini A."/>
            <person name="Sitrit Y."/>
            <person name="Splivallo R."/>
            <person name="Traeger S."/>
            <person name="Wang M."/>
            <person name="Zifcakova L."/>
            <person name="Wipf D."/>
            <person name="Zambonelli A."/>
            <person name="Paolocci F."/>
            <person name="Nowrousian M."/>
            <person name="Ottonello S."/>
            <person name="Baldrian P."/>
            <person name="Spatafora J.W."/>
            <person name="Henrissat B."/>
            <person name="Nagy L.G."/>
            <person name="Aury J.M."/>
            <person name="Wincker P."/>
            <person name="Grigoriev I.V."/>
            <person name="Bonfante P."/>
            <person name="Martin F.M."/>
        </authorList>
    </citation>
    <scope>NUCLEOTIDE SEQUENCE [LARGE SCALE GENOMIC DNA]</scope>
    <source>
        <strain evidence="1 2">RN42</strain>
    </source>
</reference>
<evidence type="ECO:0000313" key="1">
    <source>
        <dbReference type="EMBL" id="RPA74851.1"/>
    </source>
</evidence>
<protein>
    <submittedName>
        <fullName evidence="1">Uncharacterized protein</fullName>
    </submittedName>
</protein>
<name>A0A3N4HS36_ASCIM</name>
<keyword evidence="2" id="KW-1185">Reference proteome</keyword>
<gene>
    <name evidence="1" type="ORF">BJ508DRAFT_339641</name>
</gene>
<evidence type="ECO:0000313" key="2">
    <source>
        <dbReference type="Proteomes" id="UP000275078"/>
    </source>
</evidence>
<sequence length="443" mass="50816">MALLRCSLRQDRRLTALLSFPHEQEKHNLQLLPHTSWVLVSERVIYHHRRPQVIRFPRGCNSIRSSFQPKSGTTSRVRTRSNAENYSPFYCFNPAHWWHHYYWRKLTGEGRGQQCKCSAVPKRNRRTVPSAPIGHLERDTTRTYIWRQVHGYVWFGKGSGSRLTPLMKGCVWHFHHHIELPTSATQRSTSSTSCYQISNSMADQGDEIFTYSFYQPQTDPPITIDGFNLGLSSFLGATAQIERIEYEDGVISGFHYRAWRCFTPAMLFDVTYSFSKNAPPPLPSQSAVPVQHGEESEYTYVGSEPEEEGEWILDRPNGRRYWVVKGEVLKTEHLAAAEAVSMPTIDQYVPPDDPSKPDGWHWIGTRHGYYRDGKFVQWALQDLPPPLPSATSIADATPRTIPSEGNVLGAGVNMIEQVETVYSAEHQRNYTRRVSDGKFIEWL</sequence>
<dbReference type="EMBL" id="ML119779">
    <property type="protein sequence ID" value="RPA74851.1"/>
    <property type="molecule type" value="Genomic_DNA"/>
</dbReference>
<dbReference type="AlphaFoldDB" id="A0A3N4HS36"/>
<organism evidence="1 2">
    <name type="scientific">Ascobolus immersus RN42</name>
    <dbReference type="NCBI Taxonomy" id="1160509"/>
    <lineage>
        <taxon>Eukaryota</taxon>
        <taxon>Fungi</taxon>
        <taxon>Dikarya</taxon>
        <taxon>Ascomycota</taxon>
        <taxon>Pezizomycotina</taxon>
        <taxon>Pezizomycetes</taxon>
        <taxon>Pezizales</taxon>
        <taxon>Ascobolaceae</taxon>
        <taxon>Ascobolus</taxon>
    </lineage>
</organism>